<gene>
    <name evidence="1" type="ORF">MSG28_005470</name>
</gene>
<protein>
    <submittedName>
        <fullName evidence="1">Uncharacterized protein</fullName>
    </submittedName>
</protein>
<evidence type="ECO:0000313" key="2">
    <source>
        <dbReference type="Proteomes" id="UP001064048"/>
    </source>
</evidence>
<reference evidence="1 2" key="1">
    <citation type="journal article" date="2022" name="Genome Biol. Evol.">
        <title>The Spruce Budworm Genome: Reconstructing the Evolutionary History of Antifreeze Proteins.</title>
        <authorList>
            <person name="Beliveau C."/>
            <person name="Gagne P."/>
            <person name="Picq S."/>
            <person name="Vernygora O."/>
            <person name="Keeling C.I."/>
            <person name="Pinkney K."/>
            <person name="Doucet D."/>
            <person name="Wen F."/>
            <person name="Johnston J.S."/>
            <person name="Maaroufi H."/>
            <person name="Boyle B."/>
            <person name="Laroche J."/>
            <person name="Dewar K."/>
            <person name="Juretic N."/>
            <person name="Blackburn G."/>
            <person name="Nisole A."/>
            <person name="Brunet B."/>
            <person name="Brandao M."/>
            <person name="Lumley L."/>
            <person name="Duan J."/>
            <person name="Quan G."/>
            <person name="Lucarotti C.J."/>
            <person name="Roe A.D."/>
            <person name="Sperling F.A.H."/>
            <person name="Levesque R.C."/>
            <person name="Cusson M."/>
        </authorList>
    </citation>
    <scope>NUCLEOTIDE SEQUENCE [LARGE SCALE GENOMIC DNA]</scope>
    <source>
        <strain evidence="1">Glfc:IPQL:Cfum</strain>
    </source>
</reference>
<evidence type="ECO:0000313" key="1">
    <source>
        <dbReference type="EMBL" id="KAI8441784.1"/>
    </source>
</evidence>
<dbReference type="EMBL" id="CM046109">
    <property type="protein sequence ID" value="KAI8441784.1"/>
    <property type="molecule type" value="Genomic_DNA"/>
</dbReference>
<organism evidence="1 2">
    <name type="scientific">Choristoneura fumiferana</name>
    <name type="common">Spruce budworm moth</name>
    <name type="synonym">Archips fumiferana</name>
    <dbReference type="NCBI Taxonomy" id="7141"/>
    <lineage>
        <taxon>Eukaryota</taxon>
        <taxon>Metazoa</taxon>
        <taxon>Ecdysozoa</taxon>
        <taxon>Arthropoda</taxon>
        <taxon>Hexapoda</taxon>
        <taxon>Insecta</taxon>
        <taxon>Pterygota</taxon>
        <taxon>Neoptera</taxon>
        <taxon>Endopterygota</taxon>
        <taxon>Lepidoptera</taxon>
        <taxon>Glossata</taxon>
        <taxon>Ditrysia</taxon>
        <taxon>Tortricoidea</taxon>
        <taxon>Tortricidae</taxon>
        <taxon>Tortricinae</taxon>
        <taxon>Choristoneura</taxon>
    </lineage>
</organism>
<sequence>MTKRTVVNEVYKGLLESVAIPAELRERDGKRFATFGAVVPIHCCTEEEVRELVRDRSTTAGAQSPSSHVSVWVWVWQVPEWSRKTHHYCGIFTEDTLAPLGELAYVRVDENTAEKVFINRAKRMLVRSADGVLAQWRCAPSFESSNQYLPGTPIVNQDGALVSVVTVRKGNHYAVSTFEASVVLFLQQSDYPLSPISSDGRCTGSVTTFTLGLKSQRPAGEGGYFDTSLPWQVLDSPGLIYGAHSFPSRAALREHVGAAPAHSAPPAPATPVLHRAPRAPYSASRCQWETGRTYLSAGARSKIILKRFIYTSSHSTSLVETPERSEAR</sequence>
<keyword evidence="2" id="KW-1185">Reference proteome</keyword>
<comment type="caution">
    <text evidence="1">The sequence shown here is derived from an EMBL/GenBank/DDBJ whole genome shotgun (WGS) entry which is preliminary data.</text>
</comment>
<accession>A0ACC0KZ10</accession>
<proteinExistence type="predicted"/>
<name>A0ACC0KZ10_CHOFU</name>
<dbReference type="Proteomes" id="UP001064048">
    <property type="component" value="Chromosome 9"/>
</dbReference>